<accession>G8JP86</accession>
<dbReference type="OMA" id="TEKWTHK"/>
<organism evidence="7 8">
    <name type="scientific">Eremothecium cymbalariae (strain CBS 270.75 / DBVPG 7215 / KCTC 17166 / NRRL Y-17582)</name>
    <name type="common">Yeast</name>
    <dbReference type="NCBI Taxonomy" id="931890"/>
    <lineage>
        <taxon>Eukaryota</taxon>
        <taxon>Fungi</taxon>
        <taxon>Dikarya</taxon>
        <taxon>Ascomycota</taxon>
        <taxon>Saccharomycotina</taxon>
        <taxon>Saccharomycetes</taxon>
        <taxon>Saccharomycetales</taxon>
        <taxon>Saccharomycetaceae</taxon>
        <taxon>Eremothecium</taxon>
    </lineage>
</organism>
<comment type="function">
    <text evidence="5">May play a role in ribosome biogenesis.</text>
</comment>
<dbReference type="PANTHER" id="PTHR14211:SF7">
    <property type="entry name" value="RIBOSOME BIOGENESIS PROTEIN NOP53"/>
    <property type="match status" value="1"/>
</dbReference>
<comment type="subcellular location">
    <subcellularLocation>
        <location evidence="5">Nucleus</location>
        <location evidence="5">Nucleolus</location>
    </subcellularLocation>
    <subcellularLocation>
        <location evidence="5">Nucleus</location>
        <location evidence="5">Nucleoplasm</location>
    </subcellularLocation>
</comment>
<dbReference type="GO" id="GO:0005654">
    <property type="term" value="C:nucleoplasm"/>
    <property type="evidence" value="ECO:0007669"/>
    <property type="project" value="UniProtKB-SubCell"/>
</dbReference>
<dbReference type="eggNOG" id="KOG2823">
    <property type="taxonomic scope" value="Eukaryota"/>
</dbReference>
<dbReference type="GO" id="GO:0000460">
    <property type="term" value="P:maturation of 5.8S rRNA"/>
    <property type="evidence" value="ECO:0007669"/>
    <property type="project" value="EnsemblFungi"/>
</dbReference>
<dbReference type="GO" id="GO:0000176">
    <property type="term" value="C:nuclear exosome (RNase complex)"/>
    <property type="evidence" value="ECO:0007669"/>
    <property type="project" value="EnsemblFungi"/>
</dbReference>
<dbReference type="GO" id="GO:0005730">
    <property type="term" value="C:nucleolus"/>
    <property type="evidence" value="ECO:0007669"/>
    <property type="project" value="UniProtKB-SubCell"/>
</dbReference>
<evidence type="ECO:0000256" key="5">
    <source>
        <dbReference type="PIRNR" id="PIRNR017302"/>
    </source>
</evidence>
<feature type="compositionally biased region" description="Basic residues" evidence="6">
    <location>
        <begin position="299"/>
        <end position="312"/>
    </location>
</feature>
<dbReference type="OrthoDB" id="5072at2759"/>
<gene>
    <name evidence="7" type="ordered locus">Ecym_2412</name>
</gene>
<evidence type="ECO:0000256" key="1">
    <source>
        <dbReference type="ARBA" id="ARBA00008838"/>
    </source>
</evidence>
<sequence>MVANDRPSQYKQSSRKGKKAWRKNIDLTDIETSIKTSTEHEITHGSSNITELPSAALFQVDVKGDEALKSKLIKRKQIAKTVKSAEILAAIKDASKVPALCHPKSSGKKHAKIQGVSKKEVSRLMALAGRGLGESKSKAQVSKEGLIKSKGFDLWGKDNNEVKLPSGIKLNSANGKIPEPLLEKSSTGWSVATVAPDTIKRAPVNVKEINDMPHAGKSYNPDQEHWEQLIKAEYEVEKVNENRRVQLEEYKRKIKHLMETLDDNEEESDEEDESEPENTVSDDEEVGDNVKLSVNAAVKNKKKTKYQRNKQKRHEEKVKLQQELKRLKVQLHQLEKFEDIEIEATKQVQKQVQTGSKTSRKVSKNPKLGTKHCVKDNQLEVKFSDELSDSLRKLRPEGNLLYDNMRKLQGSGKIETRVPVRKGRKYKKKITEKWRYKDFK</sequence>
<dbReference type="AlphaFoldDB" id="G8JP86"/>
<keyword evidence="4 5" id="KW-0539">Nucleus</keyword>
<feature type="region of interest" description="Disordered" evidence="6">
    <location>
        <begin position="350"/>
        <end position="371"/>
    </location>
</feature>
<dbReference type="GO" id="GO:0000055">
    <property type="term" value="P:ribosomal large subunit export from nucleus"/>
    <property type="evidence" value="ECO:0007669"/>
    <property type="project" value="EnsemblFungi"/>
</dbReference>
<dbReference type="HOGENOM" id="CLU_035888_1_1_1"/>
<comment type="similarity">
    <text evidence="1 5">Belongs to the NOP53 family.</text>
</comment>
<feature type="region of interest" description="Disordered" evidence="6">
    <location>
        <begin position="1"/>
        <end position="22"/>
    </location>
</feature>
<dbReference type="Proteomes" id="UP000006790">
    <property type="component" value="Chromosome 2"/>
</dbReference>
<dbReference type="PANTHER" id="PTHR14211">
    <property type="entry name" value="GLIOMA SUPPRESSOR CANDIDATE REGION GENE 2"/>
    <property type="match status" value="1"/>
</dbReference>
<protein>
    <recommendedName>
        <fullName evidence="2 5">Ribosome biogenesis protein NOP53</fullName>
    </recommendedName>
</protein>
<feature type="compositionally biased region" description="Polar residues" evidence="6">
    <location>
        <begin position="1"/>
        <end position="12"/>
    </location>
</feature>
<dbReference type="GeneID" id="11471867"/>
<dbReference type="RefSeq" id="XP_003644961.1">
    <property type="nucleotide sequence ID" value="XM_003644913.1"/>
</dbReference>
<dbReference type="GO" id="GO:0008097">
    <property type="term" value="F:5S rRNA binding"/>
    <property type="evidence" value="ECO:0007669"/>
    <property type="project" value="TreeGrafter"/>
</dbReference>
<proteinExistence type="inferred from homology"/>
<reference evidence="8" key="1">
    <citation type="journal article" date="2012" name="G3 (Bethesda)">
        <title>Pichia sorbitophila, an interspecies yeast hybrid reveals early steps of genome resolution following polyploidization.</title>
        <authorList>
            <person name="Leh Louis V."/>
            <person name="Despons L."/>
            <person name="Friedrich A."/>
            <person name="Martin T."/>
            <person name="Durrens P."/>
            <person name="Casaregola S."/>
            <person name="Neuveglise C."/>
            <person name="Fairhead C."/>
            <person name="Marck C."/>
            <person name="Cruz J.A."/>
            <person name="Straub M.L."/>
            <person name="Kugler V."/>
            <person name="Sacerdot C."/>
            <person name="Uzunov Z."/>
            <person name="Thierry A."/>
            <person name="Weiss S."/>
            <person name="Bleykasten C."/>
            <person name="De Montigny J."/>
            <person name="Jacques N."/>
            <person name="Jung P."/>
            <person name="Lemaire M."/>
            <person name="Mallet S."/>
            <person name="Morel G."/>
            <person name="Richard G.F."/>
            <person name="Sarkar A."/>
            <person name="Savel G."/>
            <person name="Schacherer J."/>
            <person name="Seret M.L."/>
            <person name="Talla E."/>
            <person name="Samson G."/>
            <person name="Jubin C."/>
            <person name="Poulain J."/>
            <person name="Vacherie B."/>
            <person name="Barbe V."/>
            <person name="Pelletier E."/>
            <person name="Sherman D.J."/>
            <person name="Westhof E."/>
            <person name="Weissenbach J."/>
            <person name="Baret P.V."/>
            <person name="Wincker P."/>
            <person name="Gaillardin C."/>
            <person name="Dujon B."/>
            <person name="Souciet J.L."/>
        </authorList>
    </citation>
    <scope>NUCLEOTIDE SEQUENCE [LARGE SCALE GENOMIC DNA]</scope>
    <source>
        <strain evidence="8">CBS 270.75 / DBVPG 7215 / KCTC 17166 / NRRL Y-17582</strain>
    </source>
</reference>
<dbReference type="PIRSF" id="PIRSF017302">
    <property type="entry name" value="Gltscr2"/>
    <property type="match status" value="1"/>
</dbReference>
<dbReference type="FunCoup" id="G8JP86">
    <property type="interactions" value="667"/>
</dbReference>
<feature type="region of interest" description="Disordered" evidence="6">
    <location>
        <begin position="169"/>
        <end position="188"/>
    </location>
</feature>
<dbReference type="EMBL" id="CP002498">
    <property type="protein sequence ID" value="AET38144.1"/>
    <property type="molecule type" value="Genomic_DNA"/>
</dbReference>
<feature type="compositionally biased region" description="Acidic residues" evidence="6">
    <location>
        <begin position="260"/>
        <end position="287"/>
    </location>
</feature>
<name>G8JP86_ERECY</name>
<evidence type="ECO:0000256" key="3">
    <source>
        <dbReference type="ARBA" id="ARBA00022517"/>
    </source>
</evidence>
<dbReference type="GO" id="GO:0000463">
    <property type="term" value="P:maturation of LSU-rRNA from tricistronic rRNA transcript (SSU-rRNA, 5.8S rRNA, LSU-rRNA)"/>
    <property type="evidence" value="ECO:0007669"/>
    <property type="project" value="EnsemblFungi"/>
</dbReference>
<dbReference type="GO" id="GO:0000027">
    <property type="term" value="P:ribosomal large subunit assembly"/>
    <property type="evidence" value="ECO:0007669"/>
    <property type="project" value="UniProtKB-UniRule"/>
</dbReference>
<dbReference type="InParanoid" id="G8JP86"/>
<dbReference type="InterPro" id="IPR011687">
    <property type="entry name" value="Nop53/GLTSCR2"/>
</dbReference>
<evidence type="ECO:0000313" key="7">
    <source>
        <dbReference type="EMBL" id="AET38144.1"/>
    </source>
</evidence>
<keyword evidence="8" id="KW-1185">Reference proteome</keyword>
<evidence type="ECO:0000256" key="6">
    <source>
        <dbReference type="SAM" id="MobiDB-lite"/>
    </source>
</evidence>
<evidence type="ECO:0000256" key="2">
    <source>
        <dbReference type="ARBA" id="ARBA00018339"/>
    </source>
</evidence>
<feature type="compositionally biased region" description="Basic residues" evidence="6">
    <location>
        <begin position="13"/>
        <end position="22"/>
    </location>
</feature>
<keyword evidence="3 5" id="KW-0690">Ribosome biogenesis</keyword>
<dbReference type="Pfam" id="PF07767">
    <property type="entry name" value="Nop53"/>
    <property type="match status" value="1"/>
</dbReference>
<dbReference type="KEGG" id="erc:Ecym_2412"/>
<feature type="compositionally biased region" description="Low complexity" evidence="6">
    <location>
        <begin position="289"/>
        <end position="298"/>
    </location>
</feature>
<feature type="compositionally biased region" description="Basic residues" evidence="6">
    <location>
        <begin position="358"/>
        <end position="371"/>
    </location>
</feature>
<evidence type="ECO:0000313" key="8">
    <source>
        <dbReference type="Proteomes" id="UP000006790"/>
    </source>
</evidence>
<feature type="region of interest" description="Disordered" evidence="6">
    <location>
        <begin position="258"/>
        <end position="317"/>
    </location>
</feature>
<evidence type="ECO:0000256" key="4">
    <source>
        <dbReference type="ARBA" id="ARBA00023242"/>
    </source>
</evidence>
<dbReference type="STRING" id="931890.G8JP86"/>